<dbReference type="OrthoDB" id="1706657at2759"/>
<dbReference type="InterPro" id="IPR033709">
    <property type="entry name" value="Anticodon_Ile_ABEc"/>
</dbReference>
<keyword evidence="14" id="KW-1185">Reference proteome</keyword>
<dbReference type="InterPro" id="IPR002301">
    <property type="entry name" value="Ile-tRNA-ligase"/>
</dbReference>
<dbReference type="Gene3D" id="3.90.740.10">
    <property type="entry name" value="Valyl/Leucyl/Isoleucyl-tRNA synthetase, editing domain"/>
    <property type="match status" value="1"/>
</dbReference>
<evidence type="ECO:0000256" key="2">
    <source>
        <dbReference type="ARBA" id="ARBA00013165"/>
    </source>
</evidence>
<dbReference type="CDD" id="cd00818">
    <property type="entry name" value="IleRS_core"/>
    <property type="match status" value="1"/>
</dbReference>
<gene>
    <name evidence="13" type="ORF">BEWA_020200</name>
</gene>
<dbReference type="PRINTS" id="PR00984">
    <property type="entry name" value="TRNASYNTHILE"/>
</dbReference>
<evidence type="ECO:0000259" key="12">
    <source>
        <dbReference type="Pfam" id="PF08264"/>
    </source>
</evidence>
<evidence type="ECO:0000313" key="13">
    <source>
        <dbReference type="EMBL" id="AFZ79174.1"/>
    </source>
</evidence>
<dbReference type="SUPFAM" id="SSF47323">
    <property type="entry name" value="Anticodon-binding domain of a subclass of class I aminoacyl-tRNA synthetases"/>
    <property type="match status" value="1"/>
</dbReference>
<dbReference type="InterPro" id="IPR009080">
    <property type="entry name" value="tRNAsynth_Ia_anticodon-bd"/>
</dbReference>
<name>L0AW94_THEEQ</name>
<dbReference type="STRING" id="1537102.L0AW94"/>
<dbReference type="PROSITE" id="PS00178">
    <property type="entry name" value="AA_TRNA_LIGASE_I"/>
    <property type="match status" value="1"/>
</dbReference>
<feature type="domain" description="Aminoacyl-tRNA synthetase class Ia" evidence="11">
    <location>
        <begin position="30"/>
        <end position="659"/>
    </location>
</feature>
<dbReference type="FunFam" id="1.10.730.10:FF:000004">
    <property type="entry name" value="Isoleucyl-tRNA synthetase, cytoplasmic"/>
    <property type="match status" value="1"/>
</dbReference>
<dbReference type="AlphaFoldDB" id="L0AW94"/>
<dbReference type="InterPro" id="IPR013155">
    <property type="entry name" value="M/V/L/I-tRNA-synth_anticd-bd"/>
</dbReference>
<dbReference type="GO" id="GO:0005524">
    <property type="term" value="F:ATP binding"/>
    <property type="evidence" value="ECO:0007669"/>
    <property type="project" value="UniProtKB-KW"/>
</dbReference>
<evidence type="ECO:0000256" key="4">
    <source>
        <dbReference type="ARBA" id="ARBA00022741"/>
    </source>
</evidence>
<dbReference type="KEGG" id="beq:BEWA_020200"/>
<dbReference type="SUPFAM" id="SSF52374">
    <property type="entry name" value="Nucleotidylyl transferase"/>
    <property type="match status" value="1"/>
</dbReference>
<dbReference type="SUPFAM" id="SSF50677">
    <property type="entry name" value="ValRS/IleRS/LeuRS editing domain"/>
    <property type="match status" value="1"/>
</dbReference>
<dbReference type="VEuPathDB" id="PiroplasmaDB:BEWA_020200"/>
<dbReference type="InterPro" id="IPR001412">
    <property type="entry name" value="aa-tRNA-synth_I_CS"/>
</dbReference>
<dbReference type="EMBL" id="CP001669">
    <property type="protein sequence ID" value="AFZ79174.1"/>
    <property type="molecule type" value="Genomic_DNA"/>
</dbReference>
<dbReference type="eggNOG" id="KOG0434">
    <property type="taxonomic scope" value="Eukaryota"/>
</dbReference>
<accession>L0AW94</accession>
<keyword evidence="5 10" id="KW-0067">ATP-binding</keyword>
<dbReference type="Gene3D" id="3.40.50.620">
    <property type="entry name" value="HUPs"/>
    <property type="match status" value="2"/>
</dbReference>
<dbReference type="GO" id="GO:0002161">
    <property type="term" value="F:aminoacyl-tRNA deacylase activity"/>
    <property type="evidence" value="ECO:0007669"/>
    <property type="project" value="InterPro"/>
</dbReference>
<evidence type="ECO:0000256" key="8">
    <source>
        <dbReference type="ARBA" id="ARBA00032665"/>
    </source>
</evidence>
<dbReference type="PANTHER" id="PTHR42780:SF1">
    <property type="entry name" value="ISOLEUCINE--TRNA LIGASE, CYTOPLASMIC"/>
    <property type="match status" value="1"/>
</dbReference>
<keyword evidence="7 10" id="KW-0030">Aminoacyl-tRNA synthetase</keyword>
<dbReference type="Proteomes" id="UP000031512">
    <property type="component" value="Chromosome 1"/>
</dbReference>
<dbReference type="InterPro" id="IPR002300">
    <property type="entry name" value="aa-tRNA-synth_Ia"/>
</dbReference>
<sequence>MYGTMSSFKAPETTFYKVEEKVDFPKEEEKILKYWDEINAFKKSIELSVNRPVFTFYDGPPFATGLPHYGHILAGSIKDVVTRYAYQTGHHVERKFGWDCHGLPIEHEIDKMYNIKGSADVHEMGIDVYNEKCRSVVMKYSFEWRHTICRTGRWIDFDNDYKTLNTTYMETLWWIFKQLYEKKLVYRGFQVMPYSLSCATPVSNFEANLNYKMVTDPSFFVAFTLVDEPLNIVAWTTTPWTLPSNLVLCVNEEFNYVKVHNKKLDMLYVIAECRLEYFAGAVNLTLGEDLVVVENIMGKDLVGKHYVPLFDYFSKDPNFSRAQLKRSYVVVSDKMVTSTTGTGIVHCAPYHGEEDFRVCKKYGLLSEPLPDLLDEHGYFKNHLKDIGCLYVKNADNTIKKLLKEKGSLVHSGTIVHSYPFCWRSDTPLIYRAVNSWFIKVEEYRDKILKASEETNWVPRFVKDKRFHNWISEARDWCISRNRFWGTPIPIWASEDYSQLVCIGSIEELEKYTEKKVTDLHRHHVDNILIPDPRGSEYPPLKRIPEIFDCWYESGSMPLAKIHYPFEHEKTLHKHFPANFIAEGLDQTRGWFYTLMIISTHLFDKAPFKNVIVNGLILASDGKKMSKRLKNYPDPLSIIKQYGADSLRLFLTSSPAVKAEPVRFTTEGVRSILKDIILPWYHAYRFFVQEVTRLEATGTKFVPDSEAPFSSPCIMDRWIYSITQDLIDGVHTEMESYKLYNVMPKLLGFLEQLTNWYIRINRDRMRGSYGEDEALMSLRSLYASLVAFTKLMSMFAPFTSEMIYMNLKRATGGMESIHFELLPKSSKKCDNALLEKVSLMQKIIVLGRNVRERKKVSLKSPLKSLTIIHEDLEVLASLTDLLTLIKEELNVIDVNLSNDTSCISLSVVPNFKVLGSKLGKDMKVVGDAIKKFREKDVLALEAAPIEICGHQITLDDVVVSRNLSVESFRNANLDGASDKNVAIILDFTTDDTLQYMAMSREIANRVQKTRKTLGLSIDDDITICVQINDRKLLEEFEPQTESLRKVLRKPVVLSGEISMAANIIHEEDMDVRSHVFKISISRN</sequence>
<reference evidence="13 14" key="1">
    <citation type="journal article" date="2012" name="BMC Genomics">
        <title>Comparative genomic analysis and phylogenetic position of Theileria equi.</title>
        <authorList>
            <person name="Kappmeyer L.S."/>
            <person name="Thiagarajan M."/>
            <person name="Herndon D.R."/>
            <person name="Ramsay J.D."/>
            <person name="Caler E."/>
            <person name="Djikeng A."/>
            <person name="Gillespie J.J."/>
            <person name="Lau A.O."/>
            <person name="Roalson E.H."/>
            <person name="Silva J.C."/>
            <person name="Silva M.G."/>
            <person name="Suarez C.E."/>
            <person name="Ueti M.W."/>
            <person name="Nene V.M."/>
            <person name="Mealey R.H."/>
            <person name="Knowles D.P."/>
            <person name="Brayton K.A."/>
        </authorList>
    </citation>
    <scope>NUCLEOTIDE SEQUENCE [LARGE SCALE GENOMIC DNA]</scope>
    <source>
        <strain evidence="13 14">WA</strain>
    </source>
</reference>
<dbReference type="InterPro" id="IPR009008">
    <property type="entry name" value="Val/Leu/Ile-tRNA-synth_edit"/>
</dbReference>
<dbReference type="Pfam" id="PF19302">
    <property type="entry name" value="DUF5915"/>
    <property type="match status" value="1"/>
</dbReference>
<feature type="domain" description="Methionyl/Valyl/Leucyl/Isoleucyl-tRNA synthetase anticodon-binding" evidence="12">
    <location>
        <begin position="715"/>
        <end position="862"/>
    </location>
</feature>
<evidence type="ECO:0000256" key="6">
    <source>
        <dbReference type="ARBA" id="ARBA00022917"/>
    </source>
</evidence>
<evidence type="ECO:0000256" key="7">
    <source>
        <dbReference type="ARBA" id="ARBA00023146"/>
    </source>
</evidence>
<dbReference type="Pfam" id="PF08264">
    <property type="entry name" value="Anticodon_1"/>
    <property type="match status" value="1"/>
</dbReference>
<evidence type="ECO:0000256" key="10">
    <source>
        <dbReference type="RuleBase" id="RU363035"/>
    </source>
</evidence>
<evidence type="ECO:0000259" key="11">
    <source>
        <dbReference type="Pfam" id="PF00133"/>
    </source>
</evidence>
<dbReference type="EC" id="6.1.1.5" evidence="2"/>
<dbReference type="InterPro" id="IPR023586">
    <property type="entry name" value="Ile-tRNA-ligase_type2"/>
</dbReference>
<evidence type="ECO:0000256" key="1">
    <source>
        <dbReference type="ARBA" id="ARBA00005594"/>
    </source>
</evidence>
<evidence type="ECO:0000256" key="9">
    <source>
        <dbReference type="ARBA" id="ARBA00048359"/>
    </source>
</evidence>
<evidence type="ECO:0000256" key="3">
    <source>
        <dbReference type="ARBA" id="ARBA00022598"/>
    </source>
</evidence>
<comment type="catalytic activity">
    <reaction evidence="9">
        <text>tRNA(Ile) + L-isoleucine + ATP = L-isoleucyl-tRNA(Ile) + AMP + diphosphate</text>
        <dbReference type="Rhea" id="RHEA:11060"/>
        <dbReference type="Rhea" id="RHEA-COMP:9666"/>
        <dbReference type="Rhea" id="RHEA-COMP:9695"/>
        <dbReference type="ChEBI" id="CHEBI:30616"/>
        <dbReference type="ChEBI" id="CHEBI:33019"/>
        <dbReference type="ChEBI" id="CHEBI:58045"/>
        <dbReference type="ChEBI" id="CHEBI:78442"/>
        <dbReference type="ChEBI" id="CHEBI:78528"/>
        <dbReference type="ChEBI" id="CHEBI:456215"/>
        <dbReference type="EC" id="6.1.1.5"/>
    </reaction>
</comment>
<dbReference type="GO" id="GO:0000049">
    <property type="term" value="F:tRNA binding"/>
    <property type="evidence" value="ECO:0007669"/>
    <property type="project" value="InterPro"/>
</dbReference>
<organism evidence="13 14">
    <name type="scientific">Theileria equi strain WA</name>
    <dbReference type="NCBI Taxonomy" id="1537102"/>
    <lineage>
        <taxon>Eukaryota</taxon>
        <taxon>Sar</taxon>
        <taxon>Alveolata</taxon>
        <taxon>Apicomplexa</taxon>
        <taxon>Aconoidasida</taxon>
        <taxon>Piroplasmida</taxon>
        <taxon>Theileriidae</taxon>
        <taxon>Theileria</taxon>
    </lineage>
</organism>
<dbReference type="Gene3D" id="1.10.730.10">
    <property type="entry name" value="Isoleucyl-tRNA Synthetase, Domain 1"/>
    <property type="match status" value="1"/>
</dbReference>
<dbReference type="PANTHER" id="PTHR42780">
    <property type="entry name" value="SOLEUCYL-TRNA SYNTHETASE"/>
    <property type="match status" value="1"/>
</dbReference>
<keyword evidence="3 10" id="KW-0436">Ligase</keyword>
<dbReference type="FunFam" id="3.40.50.620:FF:000133">
    <property type="entry name" value="Isoleucyl-tRNA synthetase, cytoplasmic"/>
    <property type="match status" value="1"/>
</dbReference>
<proteinExistence type="inferred from homology"/>
<dbReference type="NCBIfam" id="TIGR00392">
    <property type="entry name" value="ileS"/>
    <property type="match status" value="1"/>
</dbReference>
<comment type="similarity">
    <text evidence="1 10">Belongs to the class-I aminoacyl-tRNA synthetase family.</text>
</comment>
<dbReference type="CDD" id="cd07961">
    <property type="entry name" value="Anticodon_Ia_Ile_ABEc"/>
    <property type="match status" value="1"/>
</dbReference>
<evidence type="ECO:0000256" key="5">
    <source>
        <dbReference type="ARBA" id="ARBA00022840"/>
    </source>
</evidence>
<dbReference type="GeneID" id="15807296"/>
<dbReference type="Pfam" id="PF00133">
    <property type="entry name" value="tRNA-synt_1"/>
    <property type="match status" value="1"/>
</dbReference>
<dbReference type="FunFam" id="3.40.50.620:FF:000023">
    <property type="entry name" value="Isoleucyl-tRNA synthetase,cytoplasmic"/>
    <property type="match status" value="1"/>
</dbReference>
<dbReference type="GO" id="GO:0004822">
    <property type="term" value="F:isoleucine-tRNA ligase activity"/>
    <property type="evidence" value="ECO:0007669"/>
    <property type="project" value="UniProtKB-EC"/>
</dbReference>
<dbReference type="RefSeq" id="XP_004828840.1">
    <property type="nucleotide sequence ID" value="XM_004828783.1"/>
</dbReference>
<keyword evidence="4 10" id="KW-0547">Nucleotide-binding</keyword>
<evidence type="ECO:0000313" key="14">
    <source>
        <dbReference type="Proteomes" id="UP000031512"/>
    </source>
</evidence>
<keyword evidence="6 10" id="KW-0648">Protein biosynthesis</keyword>
<dbReference type="GO" id="GO:0006428">
    <property type="term" value="P:isoleucyl-tRNA aminoacylation"/>
    <property type="evidence" value="ECO:0007669"/>
    <property type="project" value="InterPro"/>
</dbReference>
<dbReference type="InterPro" id="IPR014729">
    <property type="entry name" value="Rossmann-like_a/b/a_fold"/>
</dbReference>
<protein>
    <recommendedName>
        <fullName evidence="2">isoleucine--tRNA ligase</fullName>
        <ecNumber evidence="2">6.1.1.5</ecNumber>
    </recommendedName>
    <alternativeName>
        <fullName evidence="8">Isoleucyl-tRNA synthetase</fullName>
    </alternativeName>
</protein>